<dbReference type="PROSITE" id="PS00622">
    <property type="entry name" value="HTH_LUXR_1"/>
    <property type="match status" value="1"/>
</dbReference>
<proteinExistence type="predicted"/>
<evidence type="ECO:0000256" key="1">
    <source>
        <dbReference type="ARBA" id="ARBA00022741"/>
    </source>
</evidence>
<dbReference type="EMBL" id="BAABAL010000018">
    <property type="protein sequence ID" value="GAA4022997.1"/>
    <property type="molecule type" value="Genomic_DNA"/>
</dbReference>
<evidence type="ECO:0000313" key="5">
    <source>
        <dbReference type="Proteomes" id="UP001501747"/>
    </source>
</evidence>
<dbReference type="InterPro" id="IPR036388">
    <property type="entry name" value="WH-like_DNA-bd_sf"/>
</dbReference>
<accession>A0ABP7T9D3</accession>
<dbReference type="SUPFAM" id="SSF48452">
    <property type="entry name" value="TPR-like"/>
    <property type="match status" value="1"/>
</dbReference>
<organism evidence="4 5">
    <name type="scientific">Allokutzneria multivorans</name>
    <dbReference type="NCBI Taxonomy" id="1142134"/>
    <lineage>
        <taxon>Bacteria</taxon>
        <taxon>Bacillati</taxon>
        <taxon>Actinomycetota</taxon>
        <taxon>Actinomycetes</taxon>
        <taxon>Pseudonocardiales</taxon>
        <taxon>Pseudonocardiaceae</taxon>
        <taxon>Allokutzneria</taxon>
    </lineage>
</organism>
<dbReference type="PRINTS" id="PR00038">
    <property type="entry name" value="HTHLUXR"/>
</dbReference>
<dbReference type="PANTHER" id="PTHR16305:SF35">
    <property type="entry name" value="TRANSCRIPTIONAL ACTIVATOR DOMAIN"/>
    <property type="match status" value="1"/>
</dbReference>
<evidence type="ECO:0000313" key="4">
    <source>
        <dbReference type="EMBL" id="GAA4022997.1"/>
    </source>
</evidence>
<name>A0ABP7T9D3_9PSEU</name>
<dbReference type="Gene3D" id="3.40.50.300">
    <property type="entry name" value="P-loop containing nucleotide triphosphate hydrolases"/>
    <property type="match status" value="1"/>
</dbReference>
<dbReference type="SUPFAM" id="SSF52540">
    <property type="entry name" value="P-loop containing nucleoside triphosphate hydrolases"/>
    <property type="match status" value="1"/>
</dbReference>
<dbReference type="InterPro" id="IPR041664">
    <property type="entry name" value="AAA_16"/>
</dbReference>
<dbReference type="RefSeq" id="WP_344880371.1">
    <property type="nucleotide sequence ID" value="NZ_BAABAL010000018.1"/>
</dbReference>
<keyword evidence="1" id="KW-0547">Nucleotide-binding</keyword>
<dbReference type="Proteomes" id="UP001501747">
    <property type="component" value="Unassembled WGS sequence"/>
</dbReference>
<dbReference type="Pfam" id="PF13191">
    <property type="entry name" value="AAA_16"/>
    <property type="match status" value="1"/>
</dbReference>
<evidence type="ECO:0000256" key="2">
    <source>
        <dbReference type="ARBA" id="ARBA00022840"/>
    </source>
</evidence>
<comment type="caution">
    <text evidence="4">The sequence shown here is derived from an EMBL/GenBank/DDBJ whole genome shotgun (WGS) entry which is preliminary data.</text>
</comment>
<dbReference type="CDD" id="cd06170">
    <property type="entry name" value="LuxR_C_like"/>
    <property type="match status" value="1"/>
</dbReference>
<dbReference type="SMART" id="SM00421">
    <property type="entry name" value="HTH_LUXR"/>
    <property type="match status" value="1"/>
</dbReference>
<reference evidence="5" key="1">
    <citation type="journal article" date="2019" name="Int. J. Syst. Evol. Microbiol.">
        <title>The Global Catalogue of Microorganisms (GCM) 10K type strain sequencing project: providing services to taxonomists for standard genome sequencing and annotation.</title>
        <authorList>
            <consortium name="The Broad Institute Genomics Platform"/>
            <consortium name="The Broad Institute Genome Sequencing Center for Infectious Disease"/>
            <person name="Wu L."/>
            <person name="Ma J."/>
        </authorList>
    </citation>
    <scope>NUCLEOTIDE SEQUENCE [LARGE SCALE GENOMIC DNA]</scope>
    <source>
        <strain evidence="5">JCM 17342</strain>
    </source>
</reference>
<dbReference type="PROSITE" id="PS50043">
    <property type="entry name" value="HTH_LUXR_2"/>
    <property type="match status" value="1"/>
</dbReference>
<dbReference type="Gene3D" id="1.10.10.10">
    <property type="entry name" value="Winged helix-like DNA-binding domain superfamily/Winged helix DNA-binding domain"/>
    <property type="match status" value="1"/>
</dbReference>
<keyword evidence="5" id="KW-1185">Reference proteome</keyword>
<dbReference type="InterPro" id="IPR016032">
    <property type="entry name" value="Sig_transdc_resp-reg_C-effctor"/>
</dbReference>
<dbReference type="InterPro" id="IPR027417">
    <property type="entry name" value="P-loop_NTPase"/>
</dbReference>
<dbReference type="Gene3D" id="1.25.40.10">
    <property type="entry name" value="Tetratricopeptide repeat domain"/>
    <property type="match status" value="1"/>
</dbReference>
<evidence type="ECO:0000259" key="3">
    <source>
        <dbReference type="PROSITE" id="PS50043"/>
    </source>
</evidence>
<dbReference type="PANTHER" id="PTHR16305">
    <property type="entry name" value="TESTICULAR SOLUBLE ADENYLYL CYCLASE"/>
    <property type="match status" value="1"/>
</dbReference>
<sequence>MFLVERDDELRILRDLLAECADGRGRVVVVSGGAAVGKTELVNAVTEDALDAGAVVLAATGSRAERCLPFGFLHQLLQGIPADTGRVAGLLAAHAGGPATDGVGEVIPQEHAQIAHEVCSLLFAVAERQPVILTLDDLNHADTASLRCVLFLLRRLRSARVMVIVTEGESSTPSYLHFRAELLRQPYCQRIRLFPFTPAGVMRRLAAELGEEATNEATPTYFAASGGNPLLLNALIEGYRAAHRELPTGVSPEPVVGDGYRQAVLACLYRCEPPVAEVAAGLAVLHEAATPSMLHRLLDLEPEAVIQAIQTLNMAGLLERGRLRHAAARAAVLENLPATERTELHVRAAWLLRADRGEALTIARLLLAVGWDQDPAVVPILEEAAEAALAVDDAGLAVRCLELAQLACSGQRRRAVVTLRLVEALWHFAPADAARHLTGLVDLAELDLLEQSDQFSLLSCLLWFGRVDEANRLLLRWDVQAAGRDAQLTLVRHQLLASFPQLLARLPAAPRVAELGTAQNGLRPTPSAAAVLARALANGNTDQIVLAAEEILQATRLSAASLEAIEFALMSLVYADRADRAAHYCVPLLGEATSREVPTWRAVLSLVSAEIALRHGDLTEADEHAAAALNHVGVQGLGVRVRAAQGIRVLALTEMGEHSAAAEVLRLPVPEVMLRSRYSLPYLLARGVHFLATDRPQAAEADFRSCGALMTQWGTDAPALVPWRTELAQVHVRLGAREQARELAEQQLGRSAGLRRARGISLRVLASTVELRQRPGLLRQAADILQACGDRLELAKTLAELSRTHYALGEFYRARMMVRRAVHLAQQCHAERTVCGDLLSLARESLPSDTKGAVEVKGLAQLSEAERRVAALAARGHTNREIGRKLFITVSTVEQHLTRVYRKLKVNSRADLLVWESTEKPKARIC</sequence>
<gene>
    <name evidence="4" type="ORF">GCM10022247_54100</name>
</gene>
<protein>
    <submittedName>
        <fullName evidence="4">LuxR family transcriptional regulator</fullName>
    </submittedName>
</protein>
<dbReference type="InterPro" id="IPR011990">
    <property type="entry name" value="TPR-like_helical_dom_sf"/>
</dbReference>
<dbReference type="SUPFAM" id="SSF46894">
    <property type="entry name" value="C-terminal effector domain of the bipartite response regulators"/>
    <property type="match status" value="1"/>
</dbReference>
<feature type="domain" description="HTH luxR-type" evidence="3">
    <location>
        <begin position="855"/>
        <end position="920"/>
    </location>
</feature>
<dbReference type="InterPro" id="IPR000792">
    <property type="entry name" value="Tscrpt_reg_LuxR_C"/>
</dbReference>
<keyword evidence="2" id="KW-0067">ATP-binding</keyword>
<dbReference type="Pfam" id="PF00196">
    <property type="entry name" value="GerE"/>
    <property type="match status" value="1"/>
</dbReference>